<keyword evidence="17" id="KW-0829">Tyrosine-protein kinase</keyword>
<dbReference type="Gene3D" id="2.60.40.10">
    <property type="entry name" value="Immunoglobulins"/>
    <property type="match status" value="2"/>
</dbReference>
<evidence type="ECO:0000256" key="8">
    <source>
        <dbReference type="ARBA" id="ARBA00022703"/>
    </source>
</evidence>
<dbReference type="PANTHER" id="PTHR46877">
    <property type="entry name" value="EPH RECEPTOR A5"/>
    <property type="match status" value="1"/>
</dbReference>
<dbReference type="Pfam" id="PF14575">
    <property type="entry name" value="EphA2_TM"/>
    <property type="match status" value="1"/>
</dbReference>
<feature type="disulfide bond" evidence="24">
    <location>
        <begin position="59"/>
        <end position="177"/>
    </location>
</feature>
<dbReference type="FunFam" id="2.10.50.10:FF:000001">
    <property type="entry name" value="Ephrin type-A receptor 5"/>
    <property type="match status" value="1"/>
</dbReference>
<dbReference type="SUPFAM" id="SSF49265">
    <property type="entry name" value="Fibronectin type III"/>
    <property type="match status" value="1"/>
</dbReference>
<dbReference type="InterPro" id="IPR000719">
    <property type="entry name" value="Prot_kinase_dom"/>
</dbReference>
<evidence type="ECO:0000256" key="4">
    <source>
        <dbReference type="ARBA" id="ARBA00022475"/>
    </source>
</evidence>
<dbReference type="Gene3D" id="2.10.50.10">
    <property type="entry name" value="Tumor Necrosis Factor Receptor, subunit A, domain 2"/>
    <property type="match status" value="1"/>
</dbReference>
<dbReference type="CDD" id="cd00185">
    <property type="entry name" value="TNFRSF"/>
    <property type="match status" value="1"/>
</dbReference>
<dbReference type="Pfam" id="PF07714">
    <property type="entry name" value="PK_Tyr_Ser-Thr"/>
    <property type="match status" value="1"/>
</dbReference>
<dbReference type="InterPro" id="IPR008266">
    <property type="entry name" value="Tyr_kinase_AS"/>
</dbReference>
<feature type="transmembrane region" description="Helical" evidence="26">
    <location>
        <begin position="536"/>
        <end position="559"/>
    </location>
</feature>
<dbReference type="SUPFAM" id="SSF47769">
    <property type="entry name" value="SAM/Pointed domain"/>
    <property type="match status" value="1"/>
</dbReference>
<dbReference type="CDD" id="cd00063">
    <property type="entry name" value="FN3"/>
    <property type="match status" value="2"/>
</dbReference>
<dbReference type="GO" id="GO:0005005">
    <property type="term" value="F:transmembrane-ephrin receptor activity"/>
    <property type="evidence" value="ECO:0007669"/>
    <property type="project" value="TreeGrafter"/>
</dbReference>
<dbReference type="InterPro" id="IPR001090">
    <property type="entry name" value="Ephrin_rcpt_lig-bd_dom"/>
</dbReference>
<dbReference type="CDD" id="cd05066">
    <property type="entry name" value="PTKc_EphR_A"/>
    <property type="match status" value="1"/>
</dbReference>
<evidence type="ECO:0000256" key="13">
    <source>
        <dbReference type="ARBA" id="ARBA00022840"/>
    </source>
</evidence>
<evidence type="ECO:0000256" key="21">
    <source>
        <dbReference type="ARBA" id="ARBA00072209"/>
    </source>
</evidence>
<dbReference type="InterPro" id="IPR013761">
    <property type="entry name" value="SAM/pointed_sf"/>
</dbReference>
<dbReference type="GO" id="GO:0006915">
    <property type="term" value="P:apoptotic process"/>
    <property type="evidence" value="ECO:0007669"/>
    <property type="project" value="UniProtKB-KW"/>
</dbReference>
<dbReference type="InterPro" id="IPR036116">
    <property type="entry name" value="FN3_sf"/>
</dbReference>
<evidence type="ECO:0000256" key="14">
    <source>
        <dbReference type="ARBA" id="ARBA00022902"/>
    </source>
</evidence>
<feature type="binding site" evidence="23">
    <location>
        <begin position="620"/>
        <end position="628"/>
    </location>
    <ligand>
        <name>ATP</name>
        <dbReference type="ChEBI" id="CHEBI:30616"/>
    </ligand>
</feature>
<dbReference type="PANTHER" id="PTHR46877:SF9">
    <property type="entry name" value="EPHRIN TYPE-A RECEPTOR 7"/>
    <property type="match status" value="1"/>
</dbReference>
<dbReference type="GO" id="GO:0030425">
    <property type="term" value="C:dendrite"/>
    <property type="evidence" value="ECO:0007669"/>
    <property type="project" value="TreeGrafter"/>
</dbReference>
<gene>
    <name evidence="31" type="primary">EPHA7</name>
</gene>
<proteinExistence type="predicted"/>
<evidence type="ECO:0000256" key="25">
    <source>
        <dbReference type="PROSITE-ProRule" id="PRU10141"/>
    </source>
</evidence>
<evidence type="ECO:0000256" key="15">
    <source>
        <dbReference type="ARBA" id="ARBA00022989"/>
    </source>
</evidence>
<dbReference type="FunFam" id="2.60.120.260:FF:000001">
    <property type="entry name" value="Ephrin type-A receptor 7"/>
    <property type="match status" value="1"/>
</dbReference>
<dbReference type="SMART" id="SM00454">
    <property type="entry name" value="SAM"/>
    <property type="match status" value="1"/>
</dbReference>
<feature type="domain" description="Protein kinase" evidence="27">
    <location>
        <begin position="614"/>
        <end position="875"/>
    </location>
</feature>
<dbReference type="Pfam" id="PF00041">
    <property type="entry name" value="fn3"/>
    <property type="match status" value="2"/>
</dbReference>
<dbReference type="EC" id="2.7.10.1" evidence="2"/>
<evidence type="ECO:0000256" key="24">
    <source>
        <dbReference type="PIRSR" id="PIRSR000666-3"/>
    </source>
</evidence>
<dbReference type="FunFam" id="2.60.40.10:FF:000190">
    <property type="entry name" value="Ephrin type-A receptor 7"/>
    <property type="match status" value="1"/>
</dbReference>
<evidence type="ECO:0000256" key="11">
    <source>
        <dbReference type="ARBA" id="ARBA00022741"/>
    </source>
</evidence>
<dbReference type="Pfam" id="PF25599">
    <property type="entry name" value="Ephrin_CRD"/>
    <property type="match status" value="1"/>
</dbReference>
<keyword evidence="18" id="KW-0675">Receptor</keyword>
<dbReference type="InterPro" id="IPR027936">
    <property type="entry name" value="Eph_TM"/>
</dbReference>
<dbReference type="InterPro" id="IPR009030">
    <property type="entry name" value="Growth_fac_rcpt_cys_sf"/>
</dbReference>
<evidence type="ECO:0000259" key="29">
    <source>
        <dbReference type="PROSITE" id="PS50853"/>
    </source>
</evidence>
<evidence type="ECO:0000256" key="26">
    <source>
        <dbReference type="SAM" id="Phobius"/>
    </source>
</evidence>
<dbReference type="SUPFAM" id="SSF57184">
    <property type="entry name" value="Growth factor receptor domain"/>
    <property type="match status" value="1"/>
</dbReference>
<evidence type="ECO:0000256" key="19">
    <source>
        <dbReference type="ARBA" id="ARBA00023180"/>
    </source>
</evidence>
<dbReference type="InterPro" id="IPR001245">
    <property type="entry name" value="Ser-Thr/Tyr_kinase_cat_dom"/>
</dbReference>
<dbReference type="SMART" id="SM00219">
    <property type="entry name" value="TyrKc"/>
    <property type="match status" value="1"/>
</dbReference>
<keyword evidence="6" id="KW-0808">Transferase</keyword>
<organism evidence="31 32">
    <name type="scientific">Amphiprion ocellaris</name>
    <name type="common">Clown anemonefish</name>
    <dbReference type="NCBI Taxonomy" id="80972"/>
    <lineage>
        <taxon>Eukaryota</taxon>
        <taxon>Metazoa</taxon>
        <taxon>Chordata</taxon>
        <taxon>Craniata</taxon>
        <taxon>Vertebrata</taxon>
        <taxon>Euteleostomi</taxon>
        <taxon>Actinopterygii</taxon>
        <taxon>Neopterygii</taxon>
        <taxon>Teleostei</taxon>
        <taxon>Neoteleostei</taxon>
        <taxon>Acanthomorphata</taxon>
        <taxon>Ovalentaria</taxon>
        <taxon>Pomacentridae</taxon>
        <taxon>Amphiprion</taxon>
    </lineage>
</organism>
<dbReference type="FunFam" id="2.60.40.10:FF:000045">
    <property type="entry name" value="Ephrin type-A receptor 5"/>
    <property type="match status" value="1"/>
</dbReference>
<dbReference type="InterPro" id="IPR003961">
    <property type="entry name" value="FN3_dom"/>
</dbReference>
<dbReference type="InterPro" id="IPR017441">
    <property type="entry name" value="Protein_kinase_ATP_BS"/>
</dbReference>
<dbReference type="GO" id="GO:0005524">
    <property type="term" value="F:ATP binding"/>
    <property type="evidence" value="ECO:0007669"/>
    <property type="project" value="UniProtKB-UniRule"/>
</dbReference>
<dbReference type="InterPro" id="IPR001426">
    <property type="entry name" value="Tyr_kinase_rcpt_V_CS"/>
</dbReference>
<reference evidence="31 32" key="1">
    <citation type="submission" date="2022-01" db="EMBL/GenBank/DDBJ databases">
        <title>A chromosome-scale genome assembly of the false clownfish, Amphiprion ocellaris.</title>
        <authorList>
            <person name="Ryu T."/>
        </authorList>
    </citation>
    <scope>NUCLEOTIDE SEQUENCE [LARGE SCALE GENOMIC DNA]</scope>
</reference>
<dbReference type="Pfam" id="PF00536">
    <property type="entry name" value="SAM_1"/>
    <property type="match status" value="1"/>
</dbReference>
<feature type="active site" description="Proton acceptor" evidence="22">
    <location>
        <position position="739"/>
    </location>
</feature>
<feature type="binding site" evidence="23 25">
    <location>
        <position position="646"/>
    </location>
    <ligand>
        <name>ATP</name>
        <dbReference type="ChEBI" id="CHEBI:30616"/>
    </ligand>
</feature>
<dbReference type="InterPro" id="IPR050449">
    <property type="entry name" value="Ephrin_rcpt_TKs"/>
</dbReference>
<dbReference type="Gene3D" id="2.60.40.1770">
    <property type="entry name" value="ephrin a2 ectodomain"/>
    <property type="match status" value="1"/>
</dbReference>
<keyword evidence="19" id="KW-0325">Glycoprotein</keyword>
<protein>
    <recommendedName>
        <fullName evidence="21">Ephrin type-A receptor 7</fullName>
        <ecNumber evidence="2">2.7.10.1</ecNumber>
    </recommendedName>
</protein>
<keyword evidence="15 26" id="KW-1133">Transmembrane helix</keyword>
<evidence type="ECO:0000256" key="1">
    <source>
        <dbReference type="ARBA" id="ARBA00004251"/>
    </source>
</evidence>
<dbReference type="InterPro" id="IPR020635">
    <property type="entry name" value="Tyr_kinase_cat_dom"/>
</dbReference>
<evidence type="ECO:0000256" key="16">
    <source>
        <dbReference type="ARBA" id="ARBA00023136"/>
    </source>
</evidence>
<evidence type="ECO:0000256" key="18">
    <source>
        <dbReference type="ARBA" id="ARBA00023170"/>
    </source>
</evidence>
<keyword evidence="16 26" id="KW-0472">Membrane</keyword>
<dbReference type="InterPro" id="IPR001660">
    <property type="entry name" value="SAM"/>
</dbReference>
<dbReference type="FunFam" id="1.10.150.50:FF:000001">
    <property type="entry name" value="Ephrin type-A receptor 5"/>
    <property type="match status" value="1"/>
</dbReference>
<dbReference type="FunFam" id="2.60.40.1770:FF:000001">
    <property type="entry name" value="Ephrin type-A receptor 5"/>
    <property type="match status" value="1"/>
</dbReference>
<dbReference type="PROSITE" id="PS50011">
    <property type="entry name" value="PROTEIN_KINASE_DOM"/>
    <property type="match status" value="1"/>
</dbReference>
<evidence type="ECO:0000259" key="30">
    <source>
        <dbReference type="PROSITE" id="PS51550"/>
    </source>
</evidence>
<evidence type="ECO:0000256" key="20">
    <source>
        <dbReference type="ARBA" id="ARBA00051243"/>
    </source>
</evidence>
<evidence type="ECO:0000256" key="3">
    <source>
        <dbReference type="ARBA" id="ARBA00022473"/>
    </source>
</evidence>
<dbReference type="PROSITE" id="PS50105">
    <property type="entry name" value="SAM_DOMAIN"/>
    <property type="match status" value="1"/>
</dbReference>
<dbReference type="InterPro" id="IPR011641">
    <property type="entry name" value="Tyr-kin_ephrin_A/B_rcpt-like"/>
</dbReference>
<evidence type="ECO:0000259" key="28">
    <source>
        <dbReference type="PROSITE" id="PS50105"/>
    </source>
</evidence>
<keyword evidence="5" id="KW-0597">Phosphoprotein</keyword>
<dbReference type="Pfam" id="PF07699">
    <property type="entry name" value="Ephrin_rec_like"/>
    <property type="match status" value="1"/>
</dbReference>
<comment type="subcellular location">
    <subcellularLocation>
        <location evidence="1">Cell membrane</location>
        <topology evidence="1">Single-pass type I membrane protein</topology>
    </subcellularLocation>
</comment>
<keyword evidence="24" id="KW-1015">Disulfide bond</keyword>
<dbReference type="FunFam" id="3.30.200.20:FF:000001">
    <property type="entry name" value="Ephrin type-A receptor 5"/>
    <property type="match status" value="1"/>
</dbReference>
<keyword evidence="11 23" id="KW-0547">Nucleotide-binding</keyword>
<evidence type="ECO:0000256" key="17">
    <source>
        <dbReference type="ARBA" id="ARBA00023137"/>
    </source>
</evidence>
<feature type="disulfide bond" evidence="24">
    <location>
        <begin position="94"/>
        <end position="104"/>
    </location>
</feature>
<sequence>GGSSCFDLNATTSTSKMMILLDSKAQQTELEWISYPPNGWEEISGLDENYTPIRTYQVCQVMEPNQNNWLRTNWIEKGDAQRIFVELKFTLRDCNSLPGVVGTCKETFNLYYQETDSEVGRSLRENQYVKIDTIAADESFTQGDLGERKMKLNTEVRIIGPLSRRGFYLAFQDVGACIALVSVKVYYKKCWSIIENLATFPDTVTGSEFSSLVEVEGTCVSDAEEEADNSPKMHCSAEGEWLVPIGKCICKAGFHQKGDACEPCGRGFYKSSSQDLQCSRCPAHSFNDREGSWRCDCEDGYYRALSDPASVACTRPPSAPQNLVYNINQTTVSLEWSPPADTGGRNDVTYRVICRRCSWEPEECVPCGPNVGYSPAQSGLVDTYVTIMDLLAHANYTFEVEAVNGVSDLSRTQRLFAAVSIATGQAAPSQVSEVIKEKVQQRSIQLSWQEPQQPNGVITEYEIKYYEKDQKDRIYSTVRSKSTSATVNNLKPNTAYIFQIRAFTEAGYGTYGPRLEITTKEEATGTAIVSSEQNPVIIIAVVAVAGTIILVFMVFGFIIGRRHCGYSKADQEGDEELYFQFKFPGTKTYIDPETYEDPNRAVHQFAKELDASCIKIERVIGAGEFGEVCSGRLKLPGKRDVSVAIKTLKVGYTEKQRRDFLCEASIMGQFDHPNVVHLEGVVTRGKPVMIVIEYMENGSLDGFLRKHDGQFTVIQLVGMLRGIAAGMRYLSDMGYVHRDLAARNILVNSNLVCKVSDFGLSRVIDDDPEAVYTTTGGKIPVRWTAPEAIQYRKFTSASDVWSYGIVMWEVMSYGERPYWDMSNQDVIKAIEEGYRLPAPMDCPPGLHQLMLDCWQKDRAERPKFDQIVGILDKMIRNPNTLKTPVGTCTRPISPLLDQSTPDFTAFRSVGEWLEAIKMERYRDNFTAAGYSSLESVARMSIEDVMSLGITLVGHQKKIMSSIQTMRAQMLHLHGTGVQV</sequence>
<keyword evidence="14" id="KW-0524">Neurogenesis</keyword>
<feature type="domain" description="Eph LBD" evidence="30">
    <location>
        <begin position="17"/>
        <end position="195"/>
    </location>
</feature>
<dbReference type="Proteomes" id="UP001501940">
    <property type="component" value="Chromosome 12"/>
</dbReference>
<keyword evidence="4" id="KW-1003">Cell membrane</keyword>
<keyword evidence="32" id="KW-1185">Reference proteome</keyword>
<accession>A0AAQ5XC72</accession>
<dbReference type="CDD" id="cd09548">
    <property type="entry name" value="SAM_EPH-A7"/>
    <property type="match status" value="1"/>
</dbReference>
<reference evidence="31" key="3">
    <citation type="submission" date="2025-09" db="UniProtKB">
        <authorList>
            <consortium name="Ensembl"/>
        </authorList>
    </citation>
    <scope>IDENTIFICATION</scope>
</reference>
<feature type="domain" description="SAM" evidence="28">
    <location>
        <begin position="904"/>
        <end position="968"/>
    </location>
</feature>
<dbReference type="GO" id="GO:0007411">
    <property type="term" value="P:axon guidance"/>
    <property type="evidence" value="ECO:0007669"/>
    <property type="project" value="TreeGrafter"/>
</dbReference>
<keyword evidence="7 26" id="KW-0812">Transmembrane</keyword>
<dbReference type="AlphaFoldDB" id="A0AAQ5XC72"/>
<dbReference type="SMART" id="SM00615">
    <property type="entry name" value="EPH_lbd"/>
    <property type="match status" value="1"/>
</dbReference>
<dbReference type="Gene3D" id="1.10.150.50">
    <property type="entry name" value="Transcription Factor, Ets-1"/>
    <property type="match status" value="1"/>
</dbReference>
<dbReference type="InterPro" id="IPR013783">
    <property type="entry name" value="Ig-like_fold"/>
</dbReference>
<dbReference type="SUPFAM" id="SSF56112">
    <property type="entry name" value="Protein kinase-like (PK-like)"/>
    <property type="match status" value="1"/>
</dbReference>
<dbReference type="SMART" id="SM01411">
    <property type="entry name" value="Ephrin_rec_like"/>
    <property type="match status" value="1"/>
</dbReference>
<dbReference type="Gene3D" id="1.10.510.10">
    <property type="entry name" value="Transferase(Phosphotransferase) domain 1"/>
    <property type="match status" value="1"/>
</dbReference>
<evidence type="ECO:0000256" key="22">
    <source>
        <dbReference type="PIRSR" id="PIRSR000666-1"/>
    </source>
</evidence>
<dbReference type="SUPFAM" id="SSF49785">
    <property type="entry name" value="Galactose-binding domain-like"/>
    <property type="match status" value="1"/>
</dbReference>
<keyword evidence="12" id="KW-0418">Kinase</keyword>
<dbReference type="InterPro" id="IPR016257">
    <property type="entry name" value="Tyr_kinase_ephrin_rcpt"/>
</dbReference>
<dbReference type="InterPro" id="IPR008979">
    <property type="entry name" value="Galactose-bd-like_sf"/>
</dbReference>
<dbReference type="PROSITE" id="PS00107">
    <property type="entry name" value="PROTEIN_KINASE_ATP"/>
    <property type="match status" value="1"/>
</dbReference>
<dbReference type="Pfam" id="PF01404">
    <property type="entry name" value="Ephrin_lbd"/>
    <property type="match status" value="1"/>
</dbReference>
<dbReference type="GO" id="GO:0005886">
    <property type="term" value="C:plasma membrane"/>
    <property type="evidence" value="ECO:0007669"/>
    <property type="project" value="UniProtKB-SubCell"/>
</dbReference>
<dbReference type="PROSITE" id="PS00790">
    <property type="entry name" value="RECEPTOR_TYR_KIN_V_1"/>
    <property type="match status" value="1"/>
</dbReference>
<dbReference type="Gene3D" id="3.30.200.20">
    <property type="entry name" value="Phosphorylase Kinase, domain 1"/>
    <property type="match status" value="1"/>
</dbReference>
<dbReference type="PRINTS" id="PR00014">
    <property type="entry name" value="FNTYPEIII"/>
</dbReference>
<dbReference type="InterPro" id="IPR011009">
    <property type="entry name" value="Kinase-like_dom_sf"/>
</dbReference>
<keyword evidence="3" id="KW-0217">Developmental protein</keyword>
<evidence type="ECO:0000313" key="32">
    <source>
        <dbReference type="Proteomes" id="UP001501940"/>
    </source>
</evidence>
<name>A0AAQ5XC72_AMPOC</name>
<dbReference type="Gene3D" id="2.60.120.260">
    <property type="entry name" value="Galactose-binding domain-like"/>
    <property type="match status" value="1"/>
</dbReference>
<dbReference type="PIRSF" id="PIRSF000666">
    <property type="entry name" value="TyrPK_ephrin_receptor"/>
    <property type="match status" value="1"/>
</dbReference>
<evidence type="ECO:0000259" key="27">
    <source>
        <dbReference type="PROSITE" id="PS50011"/>
    </source>
</evidence>
<evidence type="ECO:0000256" key="5">
    <source>
        <dbReference type="ARBA" id="ARBA00022553"/>
    </source>
</evidence>
<keyword evidence="9" id="KW-0732">Signal</keyword>
<keyword evidence="8" id="KW-0053">Apoptosis</keyword>
<feature type="domain" description="Fibronectin type-III" evidence="29">
    <location>
        <begin position="316"/>
        <end position="426"/>
    </location>
</feature>
<evidence type="ECO:0000256" key="6">
    <source>
        <dbReference type="ARBA" id="ARBA00022679"/>
    </source>
</evidence>
<dbReference type="GeneTree" id="ENSGT00940000167164"/>
<keyword evidence="10" id="KW-0677">Repeat</keyword>
<dbReference type="PRINTS" id="PR00109">
    <property type="entry name" value="TYRKINASE"/>
</dbReference>
<dbReference type="FunFam" id="1.10.510.10:FF:000130">
    <property type="entry name" value="Ephrin type-A receptor 7"/>
    <property type="match status" value="1"/>
</dbReference>
<evidence type="ECO:0000256" key="10">
    <source>
        <dbReference type="ARBA" id="ARBA00022737"/>
    </source>
</evidence>
<dbReference type="SMART" id="SM00060">
    <property type="entry name" value="FN3"/>
    <property type="match status" value="2"/>
</dbReference>
<feature type="domain" description="Fibronectin type-III" evidence="29">
    <location>
        <begin position="427"/>
        <end position="522"/>
    </location>
</feature>
<dbReference type="PROSITE" id="PS00109">
    <property type="entry name" value="PROTEIN_KINASE_TYR"/>
    <property type="match status" value="1"/>
</dbReference>
<comment type="catalytic activity">
    <reaction evidence="20">
        <text>L-tyrosyl-[protein] + ATP = O-phospho-L-tyrosyl-[protein] + ADP + H(+)</text>
        <dbReference type="Rhea" id="RHEA:10596"/>
        <dbReference type="Rhea" id="RHEA-COMP:10136"/>
        <dbReference type="Rhea" id="RHEA-COMP:20101"/>
        <dbReference type="ChEBI" id="CHEBI:15378"/>
        <dbReference type="ChEBI" id="CHEBI:30616"/>
        <dbReference type="ChEBI" id="CHEBI:46858"/>
        <dbReference type="ChEBI" id="CHEBI:61978"/>
        <dbReference type="ChEBI" id="CHEBI:456216"/>
        <dbReference type="EC" id="2.7.10.1"/>
    </reaction>
</comment>
<dbReference type="PROSITE" id="PS51550">
    <property type="entry name" value="EPH_LBD"/>
    <property type="match status" value="1"/>
</dbReference>
<keyword evidence="13 23" id="KW-0067">ATP-binding</keyword>
<evidence type="ECO:0000256" key="12">
    <source>
        <dbReference type="ARBA" id="ARBA00022777"/>
    </source>
</evidence>
<evidence type="ECO:0000256" key="9">
    <source>
        <dbReference type="ARBA" id="ARBA00022729"/>
    </source>
</evidence>
<evidence type="ECO:0000256" key="23">
    <source>
        <dbReference type="PIRSR" id="PIRSR000666-2"/>
    </source>
</evidence>
<evidence type="ECO:0000256" key="7">
    <source>
        <dbReference type="ARBA" id="ARBA00022692"/>
    </source>
</evidence>
<evidence type="ECO:0000313" key="31">
    <source>
        <dbReference type="Ensembl" id="ENSAOCP00000038933.1"/>
    </source>
</evidence>
<reference evidence="31" key="2">
    <citation type="submission" date="2025-08" db="UniProtKB">
        <authorList>
            <consortium name="Ensembl"/>
        </authorList>
    </citation>
    <scope>IDENTIFICATION</scope>
</reference>
<evidence type="ECO:0000256" key="2">
    <source>
        <dbReference type="ARBA" id="ARBA00011902"/>
    </source>
</evidence>
<dbReference type="Ensembl" id="ENSAOCT00000041728.1">
    <property type="protein sequence ID" value="ENSAOCP00000038933.1"/>
    <property type="gene ID" value="ENSAOCG00000020382.2"/>
</dbReference>
<dbReference type="PROSITE" id="PS50853">
    <property type="entry name" value="FN3"/>
    <property type="match status" value="2"/>
</dbReference>